<dbReference type="GO" id="GO:0003887">
    <property type="term" value="F:DNA-directed DNA polymerase activity"/>
    <property type="evidence" value="ECO:0007669"/>
    <property type="project" value="UniProtKB-KW"/>
</dbReference>
<evidence type="ECO:0000256" key="6">
    <source>
        <dbReference type="ARBA" id="ARBA00022932"/>
    </source>
</evidence>
<protein>
    <recommendedName>
        <fullName evidence="2">DNA-directed DNA polymerase</fullName>
        <ecNumber evidence="2">2.7.7.7</ecNumber>
    </recommendedName>
</protein>
<evidence type="ECO:0000256" key="3">
    <source>
        <dbReference type="ARBA" id="ARBA00022679"/>
    </source>
</evidence>
<sequence length="257" mass="29388">MNISNDQIARLIAESVVSDEVYDRIAVRKIENHKPKYLKHIIRLKPNCKERRSFIVSVTETILAESDTDQIEKVHMPYVVVFVVVKPSSAPSKEQVGSIKTYFSEDYPDILLLGGVMHRAQEIYYSLFQIDLVKKMTLLSLALDIFCTFYYDKKDGLSIYPIGMKIHSFAVSTTAAIAIHAYLTAKNYITMMIKAKKDGNDSLAFVYKILMNSLYDRFGINPGTTVIEMFTHEFYIVTYKTNAERGPDTEWNPPKIS</sequence>
<proteinExistence type="inferred from homology"/>
<dbReference type="AlphaFoldDB" id="A0A9J5WKL2"/>
<accession>A0A9J5WKL2</accession>
<dbReference type="InterPro" id="IPR004868">
    <property type="entry name" value="DNA-dir_DNA_pol_B_mt/vir"/>
</dbReference>
<comment type="similarity">
    <text evidence="1">Belongs to the DNA polymerase type-B family.</text>
</comment>
<organism evidence="10 11">
    <name type="scientific">Solanum commersonii</name>
    <name type="common">Commerson's wild potato</name>
    <name type="synonym">Commerson's nightshade</name>
    <dbReference type="NCBI Taxonomy" id="4109"/>
    <lineage>
        <taxon>Eukaryota</taxon>
        <taxon>Viridiplantae</taxon>
        <taxon>Streptophyta</taxon>
        <taxon>Embryophyta</taxon>
        <taxon>Tracheophyta</taxon>
        <taxon>Spermatophyta</taxon>
        <taxon>Magnoliopsida</taxon>
        <taxon>eudicotyledons</taxon>
        <taxon>Gunneridae</taxon>
        <taxon>Pentapetalae</taxon>
        <taxon>asterids</taxon>
        <taxon>lamiids</taxon>
        <taxon>Solanales</taxon>
        <taxon>Solanaceae</taxon>
        <taxon>Solanoideae</taxon>
        <taxon>Solaneae</taxon>
        <taxon>Solanum</taxon>
    </lineage>
</organism>
<reference evidence="10 11" key="1">
    <citation type="submission" date="2020-09" db="EMBL/GenBank/DDBJ databases">
        <title>De no assembly of potato wild relative species, Solanum commersonii.</title>
        <authorList>
            <person name="Cho K."/>
        </authorList>
    </citation>
    <scope>NUCLEOTIDE SEQUENCE [LARGE SCALE GENOMIC DNA]</scope>
    <source>
        <strain evidence="10">LZ3.2</strain>
        <tissue evidence="10">Leaf</tissue>
    </source>
</reference>
<dbReference type="GO" id="GO:0006260">
    <property type="term" value="P:DNA replication"/>
    <property type="evidence" value="ECO:0007669"/>
    <property type="project" value="UniProtKB-KW"/>
</dbReference>
<keyword evidence="11" id="KW-1185">Reference proteome</keyword>
<evidence type="ECO:0000313" key="11">
    <source>
        <dbReference type="Proteomes" id="UP000824120"/>
    </source>
</evidence>
<gene>
    <name evidence="10" type="ORF">H5410_056575</name>
</gene>
<evidence type="ECO:0000256" key="5">
    <source>
        <dbReference type="ARBA" id="ARBA00022705"/>
    </source>
</evidence>
<comment type="catalytic activity">
    <reaction evidence="8">
        <text>DNA(n) + a 2'-deoxyribonucleoside 5'-triphosphate = DNA(n+1) + diphosphate</text>
        <dbReference type="Rhea" id="RHEA:22508"/>
        <dbReference type="Rhea" id="RHEA-COMP:17339"/>
        <dbReference type="Rhea" id="RHEA-COMP:17340"/>
        <dbReference type="ChEBI" id="CHEBI:33019"/>
        <dbReference type="ChEBI" id="CHEBI:61560"/>
        <dbReference type="ChEBI" id="CHEBI:173112"/>
        <dbReference type="EC" id="2.7.7.7"/>
    </reaction>
</comment>
<name>A0A9J5WKL2_SOLCO</name>
<evidence type="ECO:0000256" key="7">
    <source>
        <dbReference type="ARBA" id="ARBA00023125"/>
    </source>
</evidence>
<dbReference type="GO" id="GO:0000166">
    <property type="term" value="F:nucleotide binding"/>
    <property type="evidence" value="ECO:0007669"/>
    <property type="project" value="InterPro"/>
</dbReference>
<keyword evidence="6" id="KW-0239">DNA-directed DNA polymerase</keyword>
<keyword evidence="5" id="KW-0235">DNA replication</keyword>
<dbReference type="Pfam" id="PF03175">
    <property type="entry name" value="DNA_pol_B_2"/>
    <property type="match status" value="1"/>
</dbReference>
<dbReference type="Proteomes" id="UP000824120">
    <property type="component" value="Chromosome 11"/>
</dbReference>
<evidence type="ECO:0000256" key="2">
    <source>
        <dbReference type="ARBA" id="ARBA00012417"/>
    </source>
</evidence>
<keyword evidence="4" id="KW-0548">Nucleotidyltransferase</keyword>
<dbReference type="SUPFAM" id="SSF56672">
    <property type="entry name" value="DNA/RNA polymerases"/>
    <property type="match status" value="1"/>
</dbReference>
<evidence type="ECO:0000313" key="10">
    <source>
        <dbReference type="EMBL" id="KAG5576441.1"/>
    </source>
</evidence>
<feature type="domain" description="DNA-directed DNA polymerase family B mitochondria/virus" evidence="9">
    <location>
        <begin position="185"/>
        <end position="245"/>
    </location>
</feature>
<comment type="caution">
    <text evidence="10">The sequence shown here is derived from an EMBL/GenBank/DDBJ whole genome shotgun (WGS) entry which is preliminary data.</text>
</comment>
<dbReference type="EMBL" id="JACXVP010000011">
    <property type="protein sequence ID" value="KAG5576441.1"/>
    <property type="molecule type" value="Genomic_DNA"/>
</dbReference>
<dbReference type="EC" id="2.7.7.7" evidence="2"/>
<keyword evidence="7" id="KW-0238">DNA-binding</keyword>
<evidence type="ECO:0000256" key="1">
    <source>
        <dbReference type="ARBA" id="ARBA00005755"/>
    </source>
</evidence>
<evidence type="ECO:0000256" key="4">
    <source>
        <dbReference type="ARBA" id="ARBA00022695"/>
    </source>
</evidence>
<dbReference type="OrthoDB" id="1302875at2759"/>
<dbReference type="InterPro" id="IPR043502">
    <property type="entry name" value="DNA/RNA_pol_sf"/>
</dbReference>
<keyword evidence="3" id="KW-0808">Transferase</keyword>
<evidence type="ECO:0000259" key="9">
    <source>
        <dbReference type="Pfam" id="PF03175"/>
    </source>
</evidence>
<dbReference type="GO" id="GO:0003677">
    <property type="term" value="F:DNA binding"/>
    <property type="evidence" value="ECO:0007669"/>
    <property type="project" value="UniProtKB-KW"/>
</dbReference>
<evidence type="ECO:0000256" key="8">
    <source>
        <dbReference type="ARBA" id="ARBA00049244"/>
    </source>
</evidence>